<dbReference type="Pfam" id="PF00561">
    <property type="entry name" value="Abhydrolase_1"/>
    <property type="match status" value="1"/>
</dbReference>
<dbReference type="Proteomes" id="UP000016464">
    <property type="component" value="Unassembled WGS sequence"/>
</dbReference>
<dbReference type="eggNOG" id="COG0596">
    <property type="taxonomic scope" value="Bacteria"/>
</dbReference>
<reference evidence="2 3" key="1">
    <citation type="journal article" date="2013" name="Genome Announc.">
        <title>Draft Genome Sequence of Exiguobacterium pavilionensis Strain RW-2, with Wide Thermal, Salinity, and pH Tolerance, Isolated from Modern Freshwater Microbialites.</title>
        <authorList>
            <person name="White R.A.III."/>
            <person name="Grassa C.J."/>
            <person name="Suttle C.A."/>
        </authorList>
    </citation>
    <scope>NUCLEOTIDE SEQUENCE [LARGE SCALE GENOMIC DNA]</scope>
    <source>
        <strain evidence="2 3">RW-2</strain>
    </source>
</reference>
<dbReference type="GO" id="GO:0016020">
    <property type="term" value="C:membrane"/>
    <property type="evidence" value="ECO:0007669"/>
    <property type="project" value="TreeGrafter"/>
</dbReference>
<dbReference type="PATRIC" id="fig|1345023.5.peg.2287"/>
<dbReference type="PANTHER" id="PTHR43798">
    <property type="entry name" value="MONOACYLGLYCEROL LIPASE"/>
    <property type="match status" value="1"/>
</dbReference>
<dbReference type="InterPro" id="IPR000073">
    <property type="entry name" value="AB_hydrolase_1"/>
</dbReference>
<dbReference type="SUPFAM" id="SSF53474">
    <property type="entry name" value="alpha/beta-Hydrolases"/>
    <property type="match status" value="1"/>
</dbReference>
<proteinExistence type="predicted"/>
<feature type="domain" description="AB hydrolase-1" evidence="1">
    <location>
        <begin position="14"/>
        <end position="225"/>
    </location>
</feature>
<sequence length="286" mass="31949">MRHYYTEVMGNGCPVIFLPAGGFTGEEGRSLAEALRDDFEVHLLDLPGFGRSEGINRVVTSKQLADWVNDYVVTHRLGPVHVMAHSLGGAVGLAFATHYPKQVERLVLLDQGHKAFPRVPLREYGVFGLAVPLLSGLYRLFGPRLVRKIETKVISDEGTSPVTEEQVKAFCAQTGLTERDEIRRALNDPAKLGRGGLNLLFGFYHLDVPQLMRSLQVPTLLIYGDFVGLDDKEARVTKSAMMDLQRHELPITYIRMTGGHFVHWNPAFPIEQVRQFLQVEKVSGLS</sequence>
<dbReference type="InterPro" id="IPR050266">
    <property type="entry name" value="AB_hydrolase_sf"/>
</dbReference>
<dbReference type="OrthoDB" id="2357020at2"/>
<dbReference type="Gene3D" id="3.40.50.1820">
    <property type="entry name" value="alpha/beta hydrolase"/>
    <property type="match status" value="1"/>
</dbReference>
<accession>U1LHH6</accession>
<dbReference type="AlphaFoldDB" id="U1LHH6"/>
<dbReference type="PANTHER" id="PTHR43798:SF33">
    <property type="entry name" value="HYDROLASE, PUTATIVE (AFU_ORTHOLOGUE AFUA_2G14860)-RELATED"/>
    <property type="match status" value="1"/>
</dbReference>
<organism evidence="2 3">
    <name type="scientific">Exiguobacterium chiriqhucha RW-2</name>
    <dbReference type="NCBI Taxonomy" id="1345023"/>
    <lineage>
        <taxon>Bacteria</taxon>
        <taxon>Bacillati</taxon>
        <taxon>Bacillota</taxon>
        <taxon>Bacilli</taxon>
        <taxon>Bacillales</taxon>
        <taxon>Bacillales Family XII. Incertae Sedis</taxon>
        <taxon>Exiguobacterium</taxon>
    </lineage>
</organism>
<dbReference type="InterPro" id="IPR029058">
    <property type="entry name" value="AB_hydrolase_fold"/>
</dbReference>
<dbReference type="PRINTS" id="PR00111">
    <property type="entry name" value="ABHYDROLASE"/>
</dbReference>
<evidence type="ECO:0000313" key="3">
    <source>
        <dbReference type="Proteomes" id="UP000016464"/>
    </source>
</evidence>
<keyword evidence="3" id="KW-1185">Reference proteome</keyword>
<evidence type="ECO:0000259" key="1">
    <source>
        <dbReference type="Pfam" id="PF00561"/>
    </source>
</evidence>
<protein>
    <recommendedName>
        <fullName evidence="1">AB hydrolase-1 domain-containing protein</fullName>
    </recommendedName>
</protein>
<dbReference type="RefSeq" id="WP_021067447.1">
    <property type="nucleotide sequence ID" value="NZ_ATCL01000020.1"/>
</dbReference>
<dbReference type="EMBL" id="ATCL01000020">
    <property type="protein sequence ID" value="ERG66818.1"/>
    <property type="molecule type" value="Genomic_DNA"/>
</dbReference>
<comment type="caution">
    <text evidence="2">The sequence shown here is derived from an EMBL/GenBank/DDBJ whole genome shotgun (WGS) entry which is preliminary data.</text>
</comment>
<gene>
    <name evidence="2" type="ORF">M467_05940</name>
</gene>
<name>U1LHH6_9BACL</name>
<dbReference type="STRING" id="1385984.GCA_000702565_01443"/>
<evidence type="ECO:0000313" key="2">
    <source>
        <dbReference type="EMBL" id="ERG66818.1"/>
    </source>
</evidence>